<dbReference type="SUPFAM" id="SSF49265">
    <property type="entry name" value="Fibronectin type III"/>
    <property type="match status" value="2"/>
</dbReference>
<feature type="domain" description="Fibronectin type-III" evidence="1">
    <location>
        <begin position="105"/>
        <end position="216"/>
    </location>
</feature>
<dbReference type="InterPro" id="IPR013783">
    <property type="entry name" value="Ig-like_fold"/>
</dbReference>
<proteinExistence type="predicted"/>
<feature type="domain" description="Fibronectin type-III" evidence="1">
    <location>
        <begin position="5"/>
        <end position="91"/>
    </location>
</feature>
<reference evidence="2" key="1">
    <citation type="journal article" date="2015" name="Nature">
        <title>Complex archaea that bridge the gap between prokaryotes and eukaryotes.</title>
        <authorList>
            <person name="Spang A."/>
            <person name="Saw J.H."/>
            <person name="Jorgensen S.L."/>
            <person name="Zaremba-Niedzwiedzka K."/>
            <person name="Martijn J."/>
            <person name="Lind A.E."/>
            <person name="van Eijk R."/>
            <person name="Schleper C."/>
            <person name="Guy L."/>
            <person name="Ettema T.J."/>
        </authorList>
    </citation>
    <scope>NUCLEOTIDE SEQUENCE</scope>
</reference>
<accession>A0A0F9GNI9</accession>
<gene>
    <name evidence="2" type="ORF">LCGC14_1804520</name>
</gene>
<protein>
    <recommendedName>
        <fullName evidence="1">Fibronectin type-III domain-containing protein</fullName>
    </recommendedName>
</protein>
<name>A0A0F9GNI9_9ZZZZ</name>
<organism evidence="2">
    <name type="scientific">marine sediment metagenome</name>
    <dbReference type="NCBI Taxonomy" id="412755"/>
    <lineage>
        <taxon>unclassified sequences</taxon>
        <taxon>metagenomes</taxon>
        <taxon>ecological metagenomes</taxon>
    </lineage>
</organism>
<dbReference type="AlphaFoldDB" id="A0A0F9GNI9"/>
<comment type="caution">
    <text evidence="2">The sequence shown here is derived from an EMBL/GenBank/DDBJ whole genome shotgun (WGS) entry which is preliminary data.</text>
</comment>
<dbReference type="EMBL" id="LAZR01017437">
    <property type="protein sequence ID" value="KKM00430.1"/>
    <property type="molecule type" value="Genomic_DNA"/>
</dbReference>
<dbReference type="Gene3D" id="2.60.40.10">
    <property type="entry name" value="Immunoglobulins"/>
    <property type="match status" value="3"/>
</dbReference>
<evidence type="ECO:0000259" key="1">
    <source>
        <dbReference type="SMART" id="SM00060"/>
    </source>
</evidence>
<feature type="domain" description="Fibronectin type-III" evidence="1">
    <location>
        <begin position="372"/>
        <end position="470"/>
    </location>
</feature>
<dbReference type="InterPro" id="IPR036116">
    <property type="entry name" value="FN3_sf"/>
</dbReference>
<evidence type="ECO:0000313" key="2">
    <source>
        <dbReference type="EMBL" id="KKM00430.1"/>
    </source>
</evidence>
<dbReference type="InterPro" id="IPR003961">
    <property type="entry name" value="FN3_dom"/>
</dbReference>
<dbReference type="SMART" id="SM00060">
    <property type="entry name" value="FN3"/>
    <property type="match status" value="3"/>
</dbReference>
<sequence>MVPEFASPNPITSTTHTDQVNWFSSNAPDFAWSATDPNGASGSGIAGYSVDIDSTPDDVIDTTATSKTDYTDQSEGTHIFNVKAIDKAGNSKTESYTFKVDTTAPNTPPSFDANGSTNTAIKVTWDESIDNAPSSGIKYYYLERTAAFGSTAPTNDYDTYGYTQIAVINALTHTLDSSEAGDTLNSTGSYEYTDINSLSENWYLYRIRSEDSAGNTLGFSHVANNNSGDGYALGRPNFAPVPSALTRSPATINLPQALDVNKKLTVDFTVSDDDTVSDISSVLFSIRRTGDGVDLFGPQEINSAPVTLSNFTSTRTQDDANTYSYHVEYVFPDNVVPDNAKYGDYTITVETKDSIGTGDSDVFRYASVDLPPAAVSDLSAARYSATKATLTWSNPRSGSRSSSEEGISKYKIYRNSAIGTPIDNITVNESDLTWDGSKYIFRWGENGGANLDIDTAYQFKIAAIASNNESEEGFSSSAANATILKPARVQGLNIQNTSSGTDYSLLVQWDIPAIGDDTDTTLNDITGTVNYKIYRSVGSDPFGSGNPRVGDFSAYAYRSTMGMYNVAGAINATKKLLLDDNISAGDLTTTHYYAITVLDDRNNESDFKVKSIVPQSGNAITIGPDVVAGSIGVNTAQVRWTASFNSSIVFPCVMTF</sequence>
<dbReference type="CDD" id="cd00063">
    <property type="entry name" value="FN3"/>
    <property type="match status" value="1"/>
</dbReference>